<organism evidence="3">
    <name type="scientific">Campylobacter upsaliensis</name>
    <dbReference type="NCBI Taxonomy" id="28080"/>
    <lineage>
        <taxon>Bacteria</taxon>
        <taxon>Pseudomonadati</taxon>
        <taxon>Campylobacterota</taxon>
        <taxon>Epsilonproteobacteria</taxon>
        <taxon>Campylobacterales</taxon>
        <taxon>Campylobacteraceae</taxon>
        <taxon>Campylobacter</taxon>
    </lineage>
</organism>
<dbReference type="SUPFAM" id="SSF50037">
    <property type="entry name" value="C-terminal domain of transcriptional repressors"/>
    <property type="match status" value="1"/>
</dbReference>
<keyword evidence="1" id="KW-0408">Iron</keyword>
<dbReference type="GO" id="GO:0046914">
    <property type="term" value="F:transition metal ion binding"/>
    <property type="evidence" value="ECO:0007669"/>
    <property type="project" value="InterPro"/>
</dbReference>
<comment type="caution">
    <text evidence="3">The sequence shown here is derived from an EMBL/GenBank/DDBJ whole genome shotgun (WGS) entry which is preliminary data.</text>
</comment>
<dbReference type="InterPro" id="IPR008988">
    <property type="entry name" value="Transcriptional_repressor_C"/>
</dbReference>
<gene>
    <name evidence="3" type="ORF">FSE91_03235</name>
</gene>
<proteinExistence type="predicted"/>
<feature type="domain" description="Ferrous iron transporter FeoA-like" evidence="2">
    <location>
        <begin position="1"/>
        <end position="73"/>
    </location>
</feature>
<dbReference type="InterPro" id="IPR038157">
    <property type="entry name" value="FeoA_core_dom"/>
</dbReference>
<protein>
    <recommendedName>
        <fullName evidence="2">Ferrous iron transporter FeoA-like domain-containing protein</fullName>
    </recommendedName>
</protein>
<evidence type="ECO:0000313" key="3">
    <source>
        <dbReference type="EMBL" id="ECK6929834.1"/>
    </source>
</evidence>
<dbReference type="EMBL" id="AAJCUB010000008">
    <property type="protein sequence ID" value="ECK6929834.1"/>
    <property type="molecule type" value="Genomic_DNA"/>
</dbReference>
<dbReference type="AlphaFoldDB" id="A0A5M1DSP5"/>
<sequence length="79" mass="8886">MTLDALKDGENALIIGFDAPLELKNRLLSFGFSKNKKLKKLNSSLKKATILVELENSCVILRANEAKFIKVERIPNEKN</sequence>
<accession>A0A5M1DSP5</accession>
<dbReference type="InterPro" id="IPR007167">
    <property type="entry name" value="Fe-transptr_FeoA-like"/>
</dbReference>
<dbReference type="Pfam" id="PF04023">
    <property type="entry name" value="FeoA"/>
    <property type="match status" value="1"/>
</dbReference>
<dbReference type="SMART" id="SM00899">
    <property type="entry name" value="FeoA"/>
    <property type="match status" value="1"/>
</dbReference>
<dbReference type="GeneID" id="52036092"/>
<evidence type="ECO:0000256" key="1">
    <source>
        <dbReference type="ARBA" id="ARBA00023004"/>
    </source>
</evidence>
<name>A0A5M1DSP5_CAMUP</name>
<evidence type="ECO:0000259" key="2">
    <source>
        <dbReference type="SMART" id="SM00899"/>
    </source>
</evidence>
<reference evidence="3" key="1">
    <citation type="submission" date="2019-08" db="EMBL/GenBank/DDBJ databases">
        <authorList>
            <consortium name="GenomeTrakr network: Whole genome sequencing for foodborne pathogen traceback"/>
        </authorList>
    </citation>
    <scope>NUCLEOTIDE SEQUENCE</scope>
    <source>
        <strain evidence="3">TTU_623</strain>
    </source>
</reference>
<dbReference type="RefSeq" id="WP_082199110.1">
    <property type="nucleotide sequence ID" value="NZ_JAHCYV010000003.1"/>
</dbReference>
<dbReference type="Gene3D" id="2.30.30.90">
    <property type="match status" value="1"/>
</dbReference>